<feature type="domain" description="CNNM transmembrane" evidence="4">
    <location>
        <begin position="32"/>
        <end position="209"/>
    </location>
</feature>
<dbReference type="InterPro" id="IPR045095">
    <property type="entry name" value="ACDP"/>
</dbReference>
<evidence type="ECO:0000313" key="6">
    <source>
        <dbReference type="Proteomes" id="UP000648908"/>
    </source>
</evidence>
<feature type="compositionally biased region" description="Pro residues" evidence="2">
    <location>
        <begin position="1"/>
        <end position="10"/>
    </location>
</feature>
<evidence type="ECO:0000256" key="2">
    <source>
        <dbReference type="SAM" id="MobiDB-lite"/>
    </source>
</evidence>
<dbReference type="Proteomes" id="UP000648908">
    <property type="component" value="Unassembled WGS sequence"/>
</dbReference>
<comment type="caution">
    <text evidence="5">The sequence shown here is derived from an EMBL/GenBank/DDBJ whole genome shotgun (WGS) entry which is preliminary data.</text>
</comment>
<evidence type="ECO:0000256" key="3">
    <source>
        <dbReference type="SAM" id="Phobius"/>
    </source>
</evidence>
<dbReference type="EMBL" id="JAESVN010000002">
    <property type="protein sequence ID" value="MBL4916540.1"/>
    <property type="molecule type" value="Genomic_DNA"/>
</dbReference>
<organism evidence="5 6">
    <name type="scientific">Szabonella alba</name>
    <dbReference type="NCBI Taxonomy" id="2804194"/>
    <lineage>
        <taxon>Bacteria</taxon>
        <taxon>Pseudomonadati</taxon>
        <taxon>Pseudomonadota</taxon>
        <taxon>Alphaproteobacteria</taxon>
        <taxon>Rhodobacterales</taxon>
        <taxon>Paracoccaceae</taxon>
        <taxon>Szabonella</taxon>
    </lineage>
</organism>
<keyword evidence="1 3" id="KW-1133">Transmembrane helix</keyword>
<evidence type="ECO:0000259" key="4">
    <source>
        <dbReference type="PROSITE" id="PS51846"/>
    </source>
</evidence>
<feature type="transmembrane region" description="Helical" evidence="3">
    <location>
        <begin position="116"/>
        <end position="135"/>
    </location>
</feature>
<evidence type="ECO:0000313" key="5">
    <source>
        <dbReference type="EMBL" id="MBL4916540.1"/>
    </source>
</evidence>
<keyword evidence="1 3" id="KW-0472">Membrane</keyword>
<dbReference type="RefSeq" id="WP_202687337.1">
    <property type="nucleotide sequence ID" value="NZ_JAESVN010000002.1"/>
</dbReference>
<dbReference type="GO" id="GO:0016020">
    <property type="term" value="C:membrane"/>
    <property type="evidence" value="ECO:0007669"/>
    <property type="project" value="UniProtKB-UniRule"/>
</dbReference>
<sequence>MPGRVRPPPRVLQGAQGDRTPRHDRMCQTKGDFMNDALIWLGICFCISQSGLFSGCNIAVFSLSRLRLEAAAAAGDKSAQSALELRRDANFTLVTILTGNVAINVLLTMLADSVMAGVLAFLFSTVLITAVGEIVPQAYFSRNALRAVALFAPVLRLYRILLWPVAKPIAMLLDAWVGTEAIPWFRERELHNILRYHAEYSSSEVGRVEAIGAINFLALDDLVVRQQGNSVDPQSIMQIAFSDGRPDFPEFKPVPEDHFIRGLAAARKKWVILTDQEDQPRLLLDAGSFLRDVLVLKQQVRPVDYCHPPAVVRQPGDTLDIAISRLARLRDADAGHDETVILYWSPAEKRMITGSDVLRCLLDGMGHRDQPAGKR</sequence>
<accession>A0A8K0VCB4</accession>
<proteinExistence type="predicted"/>
<feature type="transmembrane region" description="Helical" evidence="3">
    <location>
        <begin position="147"/>
        <end position="166"/>
    </location>
</feature>
<gene>
    <name evidence="5" type="ORF">JL811_04840</name>
</gene>
<dbReference type="AlphaFoldDB" id="A0A8K0VCB4"/>
<dbReference type="PROSITE" id="PS51846">
    <property type="entry name" value="CNNM"/>
    <property type="match status" value="1"/>
</dbReference>
<feature type="transmembrane region" description="Helical" evidence="3">
    <location>
        <begin position="38"/>
        <end position="60"/>
    </location>
</feature>
<feature type="transmembrane region" description="Helical" evidence="3">
    <location>
        <begin position="91"/>
        <end position="110"/>
    </location>
</feature>
<dbReference type="PANTHER" id="PTHR12064">
    <property type="entry name" value="METAL TRANSPORTER CNNM"/>
    <property type="match status" value="1"/>
</dbReference>
<keyword evidence="6" id="KW-1185">Reference proteome</keyword>
<dbReference type="InterPro" id="IPR002550">
    <property type="entry name" value="CNNM"/>
</dbReference>
<dbReference type="PANTHER" id="PTHR12064:SF94">
    <property type="entry name" value="UNEXTENDED PROTEIN"/>
    <property type="match status" value="1"/>
</dbReference>
<dbReference type="GO" id="GO:0010960">
    <property type="term" value="P:magnesium ion homeostasis"/>
    <property type="evidence" value="ECO:0007669"/>
    <property type="project" value="InterPro"/>
</dbReference>
<dbReference type="Pfam" id="PF01595">
    <property type="entry name" value="CNNM"/>
    <property type="match status" value="1"/>
</dbReference>
<evidence type="ECO:0000256" key="1">
    <source>
        <dbReference type="PROSITE-ProRule" id="PRU01193"/>
    </source>
</evidence>
<reference evidence="5" key="1">
    <citation type="submission" date="2021-01" db="EMBL/GenBank/DDBJ databases">
        <title>Tabrizicola alba sp. nov. a motile alkaliphilic bacterium isolated from a soda lake.</title>
        <authorList>
            <person name="Szuroczki S."/>
            <person name="Abbaszade G."/>
            <person name="Schumann P."/>
            <person name="Toth E."/>
        </authorList>
    </citation>
    <scope>NUCLEOTIDE SEQUENCE</scope>
    <source>
        <strain evidence="5">DMG-N-6</strain>
    </source>
</reference>
<keyword evidence="1 3" id="KW-0812">Transmembrane</keyword>
<feature type="region of interest" description="Disordered" evidence="2">
    <location>
        <begin position="1"/>
        <end position="24"/>
    </location>
</feature>
<name>A0A8K0VCB4_9RHOB</name>
<protein>
    <submittedName>
        <fullName evidence="5">DUF21 domain-containing protein</fullName>
    </submittedName>
</protein>